<dbReference type="SUPFAM" id="SSF57756">
    <property type="entry name" value="Retrovirus zinc finger-like domains"/>
    <property type="match status" value="1"/>
</dbReference>
<evidence type="ECO:0000259" key="3">
    <source>
        <dbReference type="PROSITE" id="PS50158"/>
    </source>
</evidence>
<dbReference type="SMART" id="SM00343">
    <property type="entry name" value="ZnF_C2HC"/>
    <property type="match status" value="1"/>
</dbReference>
<dbReference type="PROSITE" id="PS50158">
    <property type="entry name" value="ZF_CCHC"/>
    <property type="match status" value="1"/>
</dbReference>
<dbReference type="Proteomes" id="UP000265520">
    <property type="component" value="Unassembled WGS sequence"/>
</dbReference>
<evidence type="ECO:0000256" key="1">
    <source>
        <dbReference type="PROSITE-ProRule" id="PRU00047"/>
    </source>
</evidence>
<keyword evidence="1" id="KW-0479">Metal-binding</keyword>
<evidence type="ECO:0000256" key="2">
    <source>
        <dbReference type="SAM" id="MobiDB-lite"/>
    </source>
</evidence>
<keyword evidence="5" id="KW-1185">Reference proteome</keyword>
<dbReference type="InterPro" id="IPR021109">
    <property type="entry name" value="Peptidase_aspartic_dom_sf"/>
</dbReference>
<organism evidence="4 5">
    <name type="scientific">Trifolium medium</name>
    <dbReference type="NCBI Taxonomy" id="97028"/>
    <lineage>
        <taxon>Eukaryota</taxon>
        <taxon>Viridiplantae</taxon>
        <taxon>Streptophyta</taxon>
        <taxon>Embryophyta</taxon>
        <taxon>Tracheophyta</taxon>
        <taxon>Spermatophyta</taxon>
        <taxon>Magnoliopsida</taxon>
        <taxon>eudicotyledons</taxon>
        <taxon>Gunneridae</taxon>
        <taxon>Pentapetalae</taxon>
        <taxon>rosids</taxon>
        <taxon>fabids</taxon>
        <taxon>Fabales</taxon>
        <taxon>Fabaceae</taxon>
        <taxon>Papilionoideae</taxon>
        <taxon>50 kb inversion clade</taxon>
        <taxon>NPAAA clade</taxon>
        <taxon>Hologalegina</taxon>
        <taxon>IRL clade</taxon>
        <taxon>Trifolieae</taxon>
        <taxon>Trifolium</taxon>
    </lineage>
</organism>
<accession>A0A392PAK2</accession>
<reference evidence="4 5" key="1">
    <citation type="journal article" date="2018" name="Front. Plant Sci.">
        <title>Red Clover (Trifolium pratense) and Zigzag Clover (T. medium) - A Picture of Genomic Similarities and Differences.</title>
        <authorList>
            <person name="Dluhosova J."/>
            <person name="Istvanek J."/>
            <person name="Nedelnik J."/>
            <person name="Repkova J."/>
        </authorList>
    </citation>
    <scope>NUCLEOTIDE SEQUENCE [LARGE SCALE GENOMIC DNA]</scope>
    <source>
        <strain evidence="5">cv. 10/8</strain>
        <tissue evidence="4">Leaf</tissue>
    </source>
</reference>
<keyword evidence="1" id="KW-0862">Zinc</keyword>
<dbReference type="Gene3D" id="4.10.60.10">
    <property type="entry name" value="Zinc finger, CCHC-type"/>
    <property type="match status" value="1"/>
</dbReference>
<dbReference type="GO" id="GO:0008270">
    <property type="term" value="F:zinc ion binding"/>
    <property type="evidence" value="ECO:0007669"/>
    <property type="project" value="UniProtKB-KW"/>
</dbReference>
<dbReference type="Pfam" id="PF08284">
    <property type="entry name" value="RVP_2"/>
    <property type="match status" value="1"/>
</dbReference>
<dbReference type="EMBL" id="LXQA010069142">
    <property type="protein sequence ID" value="MCI08470.1"/>
    <property type="molecule type" value="Genomic_DNA"/>
</dbReference>
<protein>
    <submittedName>
        <fullName evidence="4">Cellular nucleic acid-binding protein</fullName>
    </submittedName>
</protein>
<evidence type="ECO:0000313" key="5">
    <source>
        <dbReference type="Proteomes" id="UP000265520"/>
    </source>
</evidence>
<dbReference type="InterPro" id="IPR001878">
    <property type="entry name" value="Znf_CCHC"/>
</dbReference>
<name>A0A392PAK2_9FABA</name>
<dbReference type="CDD" id="cd00303">
    <property type="entry name" value="retropepsin_like"/>
    <property type="match status" value="1"/>
</dbReference>
<gene>
    <name evidence="4" type="ORF">A2U01_0029547</name>
</gene>
<dbReference type="Pfam" id="PF00098">
    <property type="entry name" value="zf-CCHC"/>
    <property type="match status" value="1"/>
</dbReference>
<feature type="region of interest" description="Disordered" evidence="2">
    <location>
        <begin position="72"/>
        <end position="102"/>
    </location>
</feature>
<comment type="caution">
    <text evidence="4">The sequence shown here is derived from an EMBL/GenBank/DDBJ whole genome shotgun (WGS) entry which is preliminary data.</text>
</comment>
<feature type="domain" description="CCHC-type" evidence="3">
    <location>
        <begin position="122"/>
        <end position="137"/>
    </location>
</feature>
<sequence length="207" mass="23161">EYAAKFESLCAFSPHYNTPEVEYDKCVKFESGWRPDVKHLIGFSEIRDFPTLVNKSRICDEDGRAKSNYYKAVSDRERKGQDRGKQYGDKNKKDGESSGGKEKEQWTLFQVRADACQGKVVCFNCGDEGHKSPECKNPKKTIGKVFALSGDGADQVDNLIRGTCFIYDTPLIAIIDTGATHSFISVDCVKRLNIPVTGIPGYILVWT</sequence>
<dbReference type="AlphaFoldDB" id="A0A392PAK2"/>
<evidence type="ECO:0000313" key="4">
    <source>
        <dbReference type="EMBL" id="MCI08470.1"/>
    </source>
</evidence>
<dbReference type="Gene3D" id="2.40.70.10">
    <property type="entry name" value="Acid Proteases"/>
    <property type="match status" value="1"/>
</dbReference>
<dbReference type="InterPro" id="IPR036875">
    <property type="entry name" value="Znf_CCHC_sf"/>
</dbReference>
<feature type="compositionally biased region" description="Basic and acidic residues" evidence="2">
    <location>
        <begin position="73"/>
        <end position="102"/>
    </location>
</feature>
<dbReference type="GO" id="GO:0003676">
    <property type="term" value="F:nucleic acid binding"/>
    <property type="evidence" value="ECO:0007669"/>
    <property type="project" value="InterPro"/>
</dbReference>
<feature type="non-terminal residue" evidence="4">
    <location>
        <position position="1"/>
    </location>
</feature>
<keyword evidence="1" id="KW-0863">Zinc-finger</keyword>
<proteinExistence type="predicted"/>
<dbReference type="SUPFAM" id="SSF50630">
    <property type="entry name" value="Acid proteases"/>
    <property type="match status" value="1"/>
</dbReference>